<keyword evidence="3" id="KW-1185">Reference proteome</keyword>
<sequence length="283" mass="32426">ECARLALGVSTFDSLAKEQFQLHAYALFITGDIIALEKLLGINGHNAFCPCQGCRIRGFRMESTGGTIYYVPLAEPIECQSGPKQKSWSPDNLPLRTPETNEAAIRAIEEAATKKQKKELICHHVIKKHPVLRCVGSLDHTKCAPWDWMHLFLENNCPNLVKLWTGNFKGLDEGVEEYELSPDDWEQIGQETADAVKDIPASFVRVLANIAQDQSKFTAESWGFWFMYIAPVVLKGRFQNEKYYKHLCDFVDIMKISIQLEITREQVDDLEQKIIQWVREYEE</sequence>
<dbReference type="EMBL" id="KV425608">
    <property type="protein sequence ID" value="KZT21271.1"/>
    <property type="molecule type" value="Genomic_DNA"/>
</dbReference>
<dbReference type="InParanoid" id="A0A165PMZ3"/>
<dbReference type="AlphaFoldDB" id="A0A165PMZ3"/>
<reference evidence="2 3" key="1">
    <citation type="journal article" date="2016" name="Mol. Biol. Evol.">
        <title>Comparative Genomics of Early-Diverging Mushroom-Forming Fungi Provides Insights into the Origins of Lignocellulose Decay Capabilities.</title>
        <authorList>
            <person name="Nagy L.G."/>
            <person name="Riley R."/>
            <person name="Tritt A."/>
            <person name="Adam C."/>
            <person name="Daum C."/>
            <person name="Floudas D."/>
            <person name="Sun H."/>
            <person name="Yadav J.S."/>
            <person name="Pangilinan J."/>
            <person name="Larsson K.H."/>
            <person name="Matsuura K."/>
            <person name="Barry K."/>
            <person name="Labutti K."/>
            <person name="Kuo R."/>
            <person name="Ohm R.A."/>
            <person name="Bhattacharya S.S."/>
            <person name="Shirouzu T."/>
            <person name="Yoshinaga Y."/>
            <person name="Martin F.M."/>
            <person name="Grigoriev I.V."/>
            <person name="Hibbett D.S."/>
        </authorList>
    </citation>
    <scope>NUCLEOTIDE SEQUENCE [LARGE SCALE GENOMIC DNA]</scope>
    <source>
        <strain evidence="2 3">HHB14362 ss-1</strain>
    </source>
</reference>
<feature type="non-terminal residue" evidence="2">
    <location>
        <position position="1"/>
    </location>
</feature>
<organism evidence="2 3">
    <name type="scientific">Neolentinus lepideus HHB14362 ss-1</name>
    <dbReference type="NCBI Taxonomy" id="1314782"/>
    <lineage>
        <taxon>Eukaryota</taxon>
        <taxon>Fungi</taxon>
        <taxon>Dikarya</taxon>
        <taxon>Basidiomycota</taxon>
        <taxon>Agaricomycotina</taxon>
        <taxon>Agaricomycetes</taxon>
        <taxon>Gloeophyllales</taxon>
        <taxon>Gloeophyllaceae</taxon>
        <taxon>Neolentinus</taxon>
    </lineage>
</organism>
<keyword evidence="1" id="KW-0175">Coiled coil</keyword>
<name>A0A165PMZ3_9AGAM</name>
<dbReference type="OrthoDB" id="2404451at2759"/>
<dbReference type="Proteomes" id="UP000076761">
    <property type="component" value="Unassembled WGS sequence"/>
</dbReference>
<evidence type="ECO:0000313" key="2">
    <source>
        <dbReference type="EMBL" id="KZT21271.1"/>
    </source>
</evidence>
<protein>
    <submittedName>
        <fullName evidence="2">Uncharacterized protein</fullName>
    </submittedName>
</protein>
<evidence type="ECO:0000313" key="3">
    <source>
        <dbReference type="Proteomes" id="UP000076761"/>
    </source>
</evidence>
<accession>A0A165PMZ3</accession>
<feature type="coiled-coil region" evidence="1">
    <location>
        <begin position="253"/>
        <end position="280"/>
    </location>
</feature>
<proteinExistence type="predicted"/>
<gene>
    <name evidence="2" type="ORF">NEOLEDRAFT_1223504</name>
</gene>
<evidence type="ECO:0000256" key="1">
    <source>
        <dbReference type="SAM" id="Coils"/>
    </source>
</evidence>
<dbReference type="STRING" id="1314782.A0A165PMZ3"/>